<dbReference type="InterPro" id="IPR009045">
    <property type="entry name" value="Zn_M74/Hedgehog-like"/>
</dbReference>
<dbReference type="Pfam" id="PF08291">
    <property type="entry name" value="Peptidase_M15_3"/>
    <property type="match status" value="1"/>
</dbReference>
<dbReference type="OrthoDB" id="1183903at2"/>
<evidence type="ECO:0000313" key="3">
    <source>
        <dbReference type="Proteomes" id="UP000005631"/>
    </source>
</evidence>
<dbReference type="HOGENOM" id="CLU_124897_0_1_10"/>
<dbReference type="STRING" id="926562.Oweho_0361"/>
<dbReference type="AlphaFoldDB" id="G8R8K0"/>
<dbReference type="SUPFAM" id="SSF55166">
    <property type="entry name" value="Hedgehog/DD-peptidase"/>
    <property type="match status" value="1"/>
</dbReference>
<dbReference type="Gene3D" id="3.30.1380.10">
    <property type="match status" value="1"/>
</dbReference>
<proteinExistence type="predicted"/>
<sequence length="152" mass="17296">MNLSTNLSLLEVTKSQTAVRHSIDNTPNAQQLENLKRVAENIFQPIREHFNTPIFISSGFRCEDLNTRIGGSRTSSHCKGEALDIDMDGRGTITNRQVFDYVRANLQFDQLIYEFGDDQNPGWVHISYKKTGNRNQVLKASKVNGRTTYTQM</sequence>
<dbReference type="EMBL" id="CP003156">
    <property type="protein sequence ID" value="AEV31382.1"/>
    <property type="molecule type" value="Genomic_DNA"/>
</dbReference>
<evidence type="ECO:0000313" key="2">
    <source>
        <dbReference type="EMBL" id="AEV31382.1"/>
    </source>
</evidence>
<name>G8R8K0_OWEHD</name>
<evidence type="ECO:0000259" key="1">
    <source>
        <dbReference type="Pfam" id="PF08291"/>
    </source>
</evidence>
<protein>
    <submittedName>
        <fullName evidence="2">Peptidase M15</fullName>
    </submittedName>
</protein>
<dbReference type="InterPro" id="IPR013230">
    <property type="entry name" value="Peptidase_M15A_C"/>
</dbReference>
<dbReference type="Proteomes" id="UP000005631">
    <property type="component" value="Chromosome"/>
</dbReference>
<keyword evidence="3" id="KW-1185">Reference proteome</keyword>
<dbReference type="RefSeq" id="WP_014200743.1">
    <property type="nucleotide sequence ID" value="NC_016599.1"/>
</dbReference>
<gene>
    <name evidence="2" type="ordered locus">Oweho_0361</name>
</gene>
<feature type="domain" description="Peptidase M15A C-terminal" evidence="1">
    <location>
        <begin position="6"/>
        <end position="116"/>
    </location>
</feature>
<accession>G8R8K0</accession>
<organism evidence="2 3">
    <name type="scientific">Owenweeksia hongkongensis (strain DSM 17368 / CIP 108786 / JCM 12287 / NRRL B-23963 / UST20020801)</name>
    <dbReference type="NCBI Taxonomy" id="926562"/>
    <lineage>
        <taxon>Bacteria</taxon>
        <taxon>Pseudomonadati</taxon>
        <taxon>Bacteroidota</taxon>
        <taxon>Flavobacteriia</taxon>
        <taxon>Flavobacteriales</taxon>
        <taxon>Owenweeksiaceae</taxon>
        <taxon>Owenweeksia</taxon>
    </lineage>
</organism>
<reference evidence="2 3" key="1">
    <citation type="journal article" date="2012" name="Stand. Genomic Sci.">
        <title>Genome sequence of the orange-pigmented seawater bacterium Owenweeksia hongkongensis type strain (UST20020801(T)).</title>
        <authorList>
            <person name="Riedel T."/>
            <person name="Held B."/>
            <person name="Nolan M."/>
            <person name="Lucas S."/>
            <person name="Lapidus A."/>
            <person name="Tice H."/>
            <person name="Del Rio T.G."/>
            <person name="Cheng J.F."/>
            <person name="Han C."/>
            <person name="Tapia R."/>
            <person name="Goodwin L.A."/>
            <person name="Pitluck S."/>
            <person name="Liolios K."/>
            <person name="Mavromatis K."/>
            <person name="Pagani I."/>
            <person name="Ivanova N."/>
            <person name="Mikhailova N."/>
            <person name="Pati A."/>
            <person name="Chen A."/>
            <person name="Palaniappan K."/>
            <person name="Rohde M."/>
            <person name="Tindall B.J."/>
            <person name="Detter J.C."/>
            <person name="Goker M."/>
            <person name="Woyke T."/>
            <person name="Bristow J."/>
            <person name="Eisen J.A."/>
            <person name="Markowitz V."/>
            <person name="Hugenholtz P."/>
            <person name="Klenk H.P."/>
            <person name="Kyrpides N.C."/>
        </authorList>
    </citation>
    <scope>NUCLEOTIDE SEQUENCE</scope>
    <source>
        <strain evidence="3">DSM 17368 / JCM 12287 / NRRL B-23963</strain>
    </source>
</reference>
<dbReference type="eggNOG" id="COG3108">
    <property type="taxonomic scope" value="Bacteria"/>
</dbReference>
<dbReference type="KEGG" id="oho:Oweho_0361"/>